<dbReference type="Gene3D" id="3.30.390.10">
    <property type="entry name" value="Enolase-like, N-terminal domain"/>
    <property type="match status" value="1"/>
</dbReference>
<name>A0A174G9L1_9FIRM</name>
<dbReference type="GO" id="GO:0046872">
    <property type="term" value="F:metal ion binding"/>
    <property type="evidence" value="ECO:0007669"/>
    <property type="project" value="UniProtKB-KW"/>
</dbReference>
<dbReference type="InterPro" id="IPR029017">
    <property type="entry name" value="Enolase-like_N"/>
</dbReference>
<dbReference type="InterPro" id="IPR034593">
    <property type="entry name" value="DgoD-like"/>
</dbReference>
<dbReference type="CDD" id="cd03316">
    <property type="entry name" value="MR_like"/>
    <property type="match status" value="1"/>
</dbReference>
<dbReference type="Pfam" id="PF02746">
    <property type="entry name" value="MR_MLE_N"/>
    <property type="match status" value="1"/>
</dbReference>
<sequence>MENRLISDIVSENTNMCSGPSNLKITDIRVANIDGAPKHCPLIKVYTNQGLIGYGEVRDASSDTYVLMLKSRLVGENPCNVDKLFNRIRQFGGHSRQGGGVSGIEIALWDLVGKAYGVPMYQLLGGKYRDKVRVYCDTDVDGKHTGTDMGRALKKRMEAGFTFLKMDLGIEMLLEEKGCLNAPMGFLDDIKKYSAKAIMHQSGSIDYELMRGENYRVFTIPHYATGIQITENGLNYMENYVREVREVIGYEIPLAIDHLGHIAWQDCIKVARRLEKYNIAWLEDVAPWQNTQHYVNISRATTIPIATGEDIYLHENFEPLMEAGGVSLVHPDVLTIGGAMETKKLGDMCNKYGVAMAIHMAESPIGCMAAVHCAAAVRNVMAVEFHSIDIPWWNDLAKGIANPLFQNGFIEVSDKPGLGIDELNEELIAEHLHKKYTGQWESTAQWDHEWANDREWS</sequence>
<dbReference type="EC" id="4.2.1.6" evidence="4"/>
<protein>
    <submittedName>
        <fullName evidence="4">Mandelate racemase/muconate lactonizing protein</fullName>
        <ecNumber evidence="4">4.2.1.6</ecNumber>
    </submittedName>
</protein>
<dbReference type="SUPFAM" id="SSF54826">
    <property type="entry name" value="Enolase N-terminal domain-like"/>
    <property type="match status" value="1"/>
</dbReference>
<dbReference type="SMART" id="SM00922">
    <property type="entry name" value="MR_MLE"/>
    <property type="match status" value="1"/>
</dbReference>
<dbReference type="RefSeq" id="WP_055656825.1">
    <property type="nucleotide sequence ID" value="NZ_CABIXC010000008.1"/>
</dbReference>
<evidence type="ECO:0000259" key="3">
    <source>
        <dbReference type="SMART" id="SM00922"/>
    </source>
</evidence>
<evidence type="ECO:0000313" key="4">
    <source>
        <dbReference type="EMBL" id="CUO59162.1"/>
    </source>
</evidence>
<dbReference type="Proteomes" id="UP000095651">
    <property type="component" value="Unassembled WGS sequence"/>
</dbReference>
<dbReference type="EMBL" id="CYZE01000008">
    <property type="protein sequence ID" value="CUO59162.1"/>
    <property type="molecule type" value="Genomic_DNA"/>
</dbReference>
<dbReference type="PANTHER" id="PTHR48080:SF2">
    <property type="entry name" value="D-GALACTONATE DEHYDRATASE"/>
    <property type="match status" value="1"/>
</dbReference>
<dbReference type="InterPro" id="IPR013342">
    <property type="entry name" value="Mandelate_racemase_C"/>
</dbReference>
<reference evidence="4 5" key="1">
    <citation type="submission" date="2015-09" db="EMBL/GenBank/DDBJ databases">
        <authorList>
            <consortium name="Pathogen Informatics"/>
        </authorList>
    </citation>
    <scope>NUCLEOTIDE SEQUENCE [LARGE SCALE GENOMIC DNA]</scope>
    <source>
        <strain evidence="4 5">2789STDY5608850</strain>
    </source>
</reference>
<feature type="domain" description="Mandelate racemase/muconate lactonizing enzyme C-terminal" evidence="3">
    <location>
        <begin position="146"/>
        <end position="304"/>
    </location>
</feature>
<dbReference type="Pfam" id="PF13378">
    <property type="entry name" value="MR_MLE_C"/>
    <property type="match status" value="1"/>
</dbReference>
<evidence type="ECO:0000313" key="5">
    <source>
        <dbReference type="Proteomes" id="UP000095651"/>
    </source>
</evidence>
<dbReference type="Gene3D" id="3.20.20.120">
    <property type="entry name" value="Enolase-like C-terminal domain"/>
    <property type="match status" value="1"/>
</dbReference>
<accession>A0A174G9L1</accession>
<dbReference type="SFLD" id="SFLDG00179">
    <property type="entry name" value="mandelate_racemase"/>
    <property type="match status" value="1"/>
</dbReference>
<dbReference type="PANTHER" id="PTHR48080">
    <property type="entry name" value="D-GALACTONATE DEHYDRATASE-RELATED"/>
    <property type="match status" value="1"/>
</dbReference>
<keyword evidence="2 4" id="KW-0456">Lyase</keyword>
<gene>
    <name evidence="4" type="primary">dgoD_2</name>
    <name evidence="4" type="ORF">ERS852407_03304</name>
</gene>
<dbReference type="AlphaFoldDB" id="A0A174G9L1"/>
<dbReference type="SFLD" id="SFLDS00001">
    <property type="entry name" value="Enolase"/>
    <property type="match status" value="1"/>
</dbReference>
<evidence type="ECO:0000256" key="2">
    <source>
        <dbReference type="ARBA" id="ARBA00023239"/>
    </source>
</evidence>
<dbReference type="SUPFAM" id="SSF51604">
    <property type="entry name" value="Enolase C-terminal domain-like"/>
    <property type="match status" value="1"/>
</dbReference>
<dbReference type="InterPro" id="IPR029065">
    <property type="entry name" value="Enolase_C-like"/>
</dbReference>
<dbReference type="GO" id="GO:0008869">
    <property type="term" value="F:galactonate dehydratase activity"/>
    <property type="evidence" value="ECO:0007669"/>
    <property type="project" value="UniProtKB-EC"/>
</dbReference>
<dbReference type="InterPro" id="IPR036849">
    <property type="entry name" value="Enolase-like_C_sf"/>
</dbReference>
<organism evidence="4 5">
    <name type="scientific">Hungatella hathewayi</name>
    <dbReference type="NCBI Taxonomy" id="154046"/>
    <lineage>
        <taxon>Bacteria</taxon>
        <taxon>Bacillati</taxon>
        <taxon>Bacillota</taxon>
        <taxon>Clostridia</taxon>
        <taxon>Lachnospirales</taxon>
        <taxon>Lachnospiraceae</taxon>
        <taxon>Hungatella</taxon>
    </lineage>
</organism>
<proteinExistence type="predicted"/>
<evidence type="ECO:0000256" key="1">
    <source>
        <dbReference type="ARBA" id="ARBA00022723"/>
    </source>
</evidence>
<keyword evidence="1" id="KW-0479">Metal-binding</keyword>
<dbReference type="InterPro" id="IPR013341">
    <property type="entry name" value="Mandelate_racemase_N_dom"/>
</dbReference>